<dbReference type="SUPFAM" id="SSF52047">
    <property type="entry name" value="RNI-like"/>
    <property type="match status" value="1"/>
</dbReference>
<dbReference type="GeneID" id="33565696"/>
<dbReference type="Gene3D" id="3.80.10.10">
    <property type="entry name" value="Ribonuclease Inhibitor"/>
    <property type="match status" value="1"/>
</dbReference>
<dbReference type="InterPro" id="IPR036047">
    <property type="entry name" value="F-box-like_dom_sf"/>
</dbReference>
<dbReference type="RefSeq" id="XP_021882381.1">
    <property type="nucleotide sequence ID" value="XM_022023852.1"/>
</dbReference>
<gene>
    <name evidence="1" type="ORF">BCR41DRAFT_351762</name>
</gene>
<dbReference type="OrthoDB" id="2335874at2759"/>
<accession>A0A1Y2GRW5</accession>
<reference evidence="1 2" key="1">
    <citation type="submission" date="2016-07" db="EMBL/GenBank/DDBJ databases">
        <title>Pervasive Adenine N6-methylation of Active Genes in Fungi.</title>
        <authorList>
            <consortium name="DOE Joint Genome Institute"/>
            <person name="Mondo S.J."/>
            <person name="Dannebaum R.O."/>
            <person name="Kuo R.C."/>
            <person name="Labutti K."/>
            <person name="Haridas S."/>
            <person name="Kuo A."/>
            <person name="Salamov A."/>
            <person name="Ahrendt S.R."/>
            <person name="Lipzen A."/>
            <person name="Sullivan W."/>
            <person name="Andreopoulos W.B."/>
            <person name="Clum A."/>
            <person name="Lindquist E."/>
            <person name="Daum C."/>
            <person name="Ramamoorthy G.K."/>
            <person name="Gryganskyi A."/>
            <person name="Culley D."/>
            <person name="Magnuson J.K."/>
            <person name="James T.Y."/>
            <person name="O'Malley M.A."/>
            <person name="Stajich J.E."/>
            <person name="Spatafora J.W."/>
            <person name="Visel A."/>
            <person name="Grigoriev I.V."/>
        </authorList>
    </citation>
    <scope>NUCLEOTIDE SEQUENCE [LARGE SCALE GENOMIC DNA]</scope>
    <source>
        <strain evidence="1 2">NRRL 3116</strain>
    </source>
</reference>
<dbReference type="InterPro" id="IPR032675">
    <property type="entry name" value="LRR_dom_sf"/>
</dbReference>
<name>A0A1Y2GRW5_9FUNG</name>
<dbReference type="Proteomes" id="UP000193648">
    <property type="component" value="Unassembled WGS sequence"/>
</dbReference>
<evidence type="ECO:0000313" key="2">
    <source>
        <dbReference type="Proteomes" id="UP000193648"/>
    </source>
</evidence>
<dbReference type="EMBL" id="MCFF01000014">
    <property type="protein sequence ID" value="ORZ19213.1"/>
    <property type="molecule type" value="Genomic_DNA"/>
</dbReference>
<comment type="caution">
    <text evidence="1">The sequence shown here is derived from an EMBL/GenBank/DDBJ whole genome shotgun (WGS) entry which is preliminary data.</text>
</comment>
<keyword evidence="2" id="KW-1185">Reference proteome</keyword>
<evidence type="ECO:0008006" key="3">
    <source>
        <dbReference type="Google" id="ProtNLM"/>
    </source>
</evidence>
<organism evidence="1 2">
    <name type="scientific">Lobosporangium transversale</name>
    <dbReference type="NCBI Taxonomy" id="64571"/>
    <lineage>
        <taxon>Eukaryota</taxon>
        <taxon>Fungi</taxon>
        <taxon>Fungi incertae sedis</taxon>
        <taxon>Mucoromycota</taxon>
        <taxon>Mortierellomycotina</taxon>
        <taxon>Mortierellomycetes</taxon>
        <taxon>Mortierellales</taxon>
        <taxon>Mortierellaceae</taxon>
        <taxon>Lobosporangium</taxon>
    </lineage>
</organism>
<protein>
    <recommendedName>
        <fullName evidence="3">F-box domain-containing protein</fullName>
    </recommendedName>
</protein>
<sequence length="440" mass="50607">MMSSNKLNPLESPEIVSLVGEFLDQDDLLSCIRVSKIFHNTLVKALWKKIIVKSRYPSGEALQNYKQHIEDLSLYGNFPKEYALLQGCVRLKRIGYYPGVSQDSLTPNQLSNLIKAHSSTIIELRLYYSRLQDIWGALLKCTYLENLIIREVYILDDEIDLFFQVCKKLRCLDMTNVTIDQLPSNFLDDNTDKFIFSNMDTIDLQDVCILNPPLPYTSSYGIGMLVRRCPRLRSLNFCIERVHYSIRQTHFDFYKAALLHQPYTLIKLSHLFLISMQLKDEEMAALLKQMTELRQLVVPECDFGPLSLRELLADTQEIWDAGHLVRKRREQRLCDTVEELHFSTLSKRTNGIAQAILSSCPRLQSLWGPTMTVTEVVNGAEWVSTGLTAMDVGLEVDVDQETAEGKDKGRIVYERVRKLTQLRPYDALEYSRLLSFAGLT</sequence>
<dbReference type="AlphaFoldDB" id="A0A1Y2GRW5"/>
<proteinExistence type="predicted"/>
<dbReference type="InParanoid" id="A0A1Y2GRW5"/>
<dbReference type="SUPFAM" id="SSF81383">
    <property type="entry name" value="F-box domain"/>
    <property type="match status" value="1"/>
</dbReference>
<evidence type="ECO:0000313" key="1">
    <source>
        <dbReference type="EMBL" id="ORZ19213.1"/>
    </source>
</evidence>